<evidence type="ECO:0000313" key="2">
    <source>
        <dbReference type="EMBL" id="NYD23093.1"/>
    </source>
</evidence>
<proteinExistence type="predicted"/>
<keyword evidence="1" id="KW-0812">Transmembrane</keyword>
<dbReference type="EMBL" id="JACCBB010000001">
    <property type="protein sequence ID" value="NYD23093.1"/>
    <property type="molecule type" value="Genomic_DNA"/>
</dbReference>
<reference evidence="2 3" key="1">
    <citation type="submission" date="2020-07" db="EMBL/GenBank/DDBJ databases">
        <title>Sequencing the genomes of 1000 actinobacteria strains.</title>
        <authorList>
            <person name="Klenk H.-P."/>
        </authorList>
    </citation>
    <scope>NUCLEOTIDE SEQUENCE [LARGE SCALE GENOMIC DNA]</scope>
    <source>
        <strain evidence="2 3">DSM 7487</strain>
    </source>
</reference>
<sequence>MDDLTAWKRLAPAGLLLVGAGLSTAVDAAQRRASGAATLRWGGQGTVGLVLVNAGLCLFGESVKRRTRHELAPRTAG</sequence>
<dbReference type="Proteomes" id="UP000521922">
    <property type="component" value="Unassembled WGS sequence"/>
</dbReference>
<keyword evidence="3" id="KW-1185">Reference proteome</keyword>
<dbReference type="AlphaFoldDB" id="A0A7Y9J1H8"/>
<accession>A0A7Y9J1H8</accession>
<feature type="transmembrane region" description="Helical" evidence="1">
    <location>
        <begin position="41"/>
        <end position="59"/>
    </location>
</feature>
<organism evidence="2 3">
    <name type="scientific">Kineococcus aurantiacus</name>
    <dbReference type="NCBI Taxonomy" id="37633"/>
    <lineage>
        <taxon>Bacteria</taxon>
        <taxon>Bacillati</taxon>
        <taxon>Actinomycetota</taxon>
        <taxon>Actinomycetes</taxon>
        <taxon>Kineosporiales</taxon>
        <taxon>Kineosporiaceae</taxon>
        <taxon>Kineococcus</taxon>
    </lineage>
</organism>
<protein>
    <submittedName>
        <fullName evidence="2">Uncharacterized protein</fullName>
    </submittedName>
</protein>
<keyword evidence="1" id="KW-0472">Membrane</keyword>
<keyword evidence="1" id="KW-1133">Transmembrane helix</keyword>
<evidence type="ECO:0000313" key="3">
    <source>
        <dbReference type="Proteomes" id="UP000521922"/>
    </source>
</evidence>
<name>A0A7Y9J1H8_9ACTN</name>
<gene>
    <name evidence="2" type="ORF">BJ968_002633</name>
</gene>
<evidence type="ECO:0000256" key="1">
    <source>
        <dbReference type="SAM" id="Phobius"/>
    </source>
</evidence>
<dbReference type="RefSeq" id="WP_179752567.1">
    <property type="nucleotide sequence ID" value="NZ_BAAAGN010000010.1"/>
</dbReference>
<comment type="caution">
    <text evidence="2">The sequence shown here is derived from an EMBL/GenBank/DDBJ whole genome shotgun (WGS) entry which is preliminary data.</text>
</comment>